<organism evidence="2 3">
    <name type="scientific">Trichonephila clavata</name>
    <name type="common">Joro spider</name>
    <name type="synonym">Nephila clavata</name>
    <dbReference type="NCBI Taxonomy" id="2740835"/>
    <lineage>
        <taxon>Eukaryota</taxon>
        <taxon>Metazoa</taxon>
        <taxon>Ecdysozoa</taxon>
        <taxon>Arthropoda</taxon>
        <taxon>Chelicerata</taxon>
        <taxon>Arachnida</taxon>
        <taxon>Araneae</taxon>
        <taxon>Araneomorphae</taxon>
        <taxon>Entelegynae</taxon>
        <taxon>Araneoidea</taxon>
        <taxon>Nephilidae</taxon>
        <taxon>Trichonephila</taxon>
    </lineage>
</organism>
<evidence type="ECO:0000256" key="1">
    <source>
        <dbReference type="SAM" id="MobiDB-lite"/>
    </source>
</evidence>
<reference evidence="2" key="1">
    <citation type="submission" date="2020-07" db="EMBL/GenBank/DDBJ databases">
        <title>Multicomponent nature underlies the extraordinary mechanical properties of spider dragline silk.</title>
        <authorList>
            <person name="Kono N."/>
            <person name="Nakamura H."/>
            <person name="Mori M."/>
            <person name="Yoshida Y."/>
            <person name="Ohtoshi R."/>
            <person name="Malay A.D."/>
            <person name="Moran D.A.P."/>
            <person name="Tomita M."/>
            <person name="Numata K."/>
            <person name="Arakawa K."/>
        </authorList>
    </citation>
    <scope>NUCLEOTIDE SEQUENCE</scope>
</reference>
<name>A0A8X6G764_TRICU</name>
<dbReference type="AlphaFoldDB" id="A0A8X6G764"/>
<comment type="caution">
    <text evidence="2">The sequence shown here is derived from an EMBL/GenBank/DDBJ whole genome shotgun (WGS) entry which is preliminary data.</text>
</comment>
<dbReference type="Proteomes" id="UP000887116">
    <property type="component" value="Unassembled WGS sequence"/>
</dbReference>
<dbReference type="EMBL" id="BMAO01024894">
    <property type="protein sequence ID" value="GFQ98485.1"/>
    <property type="molecule type" value="Genomic_DNA"/>
</dbReference>
<protein>
    <submittedName>
        <fullName evidence="2">Uncharacterized protein</fullName>
    </submittedName>
</protein>
<evidence type="ECO:0000313" key="2">
    <source>
        <dbReference type="EMBL" id="GFQ98485.1"/>
    </source>
</evidence>
<proteinExistence type="predicted"/>
<gene>
    <name evidence="2" type="ORF">TNCT_263631</name>
</gene>
<accession>A0A8X6G764</accession>
<feature type="compositionally biased region" description="Acidic residues" evidence="1">
    <location>
        <begin position="1"/>
        <end position="10"/>
    </location>
</feature>
<keyword evidence="3" id="KW-1185">Reference proteome</keyword>
<evidence type="ECO:0000313" key="3">
    <source>
        <dbReference type="Proteomes" id="UP000887116"/>
    </source>
</evidence>
<sequence>MEQENGDDISDPPTDTNPLPPDVHCSHIRTLQKQMIHAKSRIRQQQELIYIETFDQRDTDAAQLLSYIHAKKGCQIWATT</sequence>
<feature type="region of interest" description="Disordered" evidence="1">
    <location>
        <begin position="1"/>
        <end position="24"/>
    </location>
</feature>